<evidence type="ECO:0000256" key="10">
    <source>
        <dbReference type="ARBA" id="ARBA00023002"/>
    </source>
</evidence>
<dbReference type="InterPro" id="IPR036922">
    <property type="entry name" value="Rieske_2Fe-2S_sf"/>
</dbReference>
<dbReference type="PANTHER" id="PTHR21266">
    <property type="entry name" value="IRON-SULFUR DOMAIN CONTAINING PROTEIN"/>
    <property type="match status" value="1"/>
</dbReference>
<dbReference type="Gene3D" id="3.90.380.10">
    <property type="entry name" value="Naphthalene 1,2-dioxygenase Alpha Subunit, Chain A, domain 1"/>
    <property type="match status" value="1"/>
</dbReference>
<dbReference type="InterPro" id="IPR050584">
    <property type="entry name" value="Cholesterol_7-desaturase"/>
</dbReference>
<dbReference type="GO" id="GO:0009507">
    <property type="term" value="C:chloroplast"/>
    <property type="evidence" value="ECO:0007669"/>
    <property type="project" value="UniProtKB-SubCell"/>
</dbReference>
<keyword evidence="13" id="KW-0472">Membrane</keyword>
<sequence>MDLSGPPDVGAPPPYQRQTNFRAAAVAAAVFSLAKVGPSAFAAAAGTLSLRSVSRVQHELPHQIAGNTKVASAASASAVNNSRLAPLTMGLMSAVAVVAASWKGQGSSHSGRRCRAGLRILVRAVAGPQAVVADDLEGGSAESPTSSKGGCASCSGKASKGAPQTLPAGSAPEWREKHWFPVASALELDPKRPTPVRIDGIDLVVWQVPGLEEAEDGGWRIMLDACPHRLAPLSEGRIEPKTGCLQCAYHGWEFDSTGGCTSIPQVDEEASRRIRENPRSKARSFPTALGLNLIWVWLGDSPPKGEPRDIVTGTHLEKEFAVFGTYTRDLPYGYDSLIENLIDVSHVPFAHHGLQGTREDASVITMAMPTVGSSEENSGILDFTFGDKTMGMTRQASFSLRSPFFFFYDGEFVGDQTEEYKKFAARRGTEDDGKVHFRLTLACIPVSPGWSRTIILDSAIPGKEGLRGKIPPWLSHLLSNRFLDSDLAFLHYQERNLRRSPNSASDWSDSYFMPGEGDRSISAWRQWLSREGARVVSPEQALPPSAASREELFNHFEQHTGSCKDCSAALDGIEFWQRAVGGAGVVALILDRLALGPTQVWLAAEVLAIAALVVIQFVKQQFYFSDYQHHKT</sequence>
<feature type="region of interest" description="Disordered" evidence="14">
    <location>
        <begin position="136"/>
        <end position="172"/>
    </location>
</feature>
<accession>A0A813HPN0</accession>
<feature type="domain" description="Rieske" evidence="15">
    <location>
        <begin position="179"/>
        <end position="296"/>
    </location>
</feature>
<dbReference type="Pfam" id="PF08417">
    <property type="entry name" value="PaO"/>
    <property type="match status" value="1"/>
</dbReference>
<evidence type="ECO:0000256" key="11">
    <source>
        <dbReference type="ARBA" id="ARBA00023004"/>
    </source>
</evidence>
<evidence type="ECO:0000256" key="14">
    <source>
        <dbReference type="SAM" id="MobiDB-lite"/>
    </source>
</evidence>
<dbReference type="AlphaFoldDB" id="A0A813HPN0"/>
<keyword evidence="6" id="KW-0001">2Fe-2S</keyword>
<keyword evidence="12" id="KW-0411">Iron-sulfur</keyword>
<comment type="caution">
    <text evidence="16">The sequence shown here is derived from an EMBL/GenBank/DDBJ whole genome shotgun (WGS) entry which is preliminary data.</text>
</comment>
<keyword evidence="9" id="KW-1133">Transmembrane helix</keyword>
<dbReference type="Proteomes" id="UP000654075">
    <property type="component" value="Unassembled WGS sequence"/>
</dbReference>
<dbReference type="GO" id="GO:0046872">
    <property type="term" value="F:metal ion binding"/>
    <property type="evidence" value="ECO:0007669"/>
    <property type="project" value="UniProtKB-KW"/>
</dbReference>
<dbReference type="SUPFAM" id="SSF55961">
    <property type="entry name" value="Bet v1-like"/>
    <property type="match status" value="1"/>
</dbReference>
<name>A0A813HPN0_POLGL</name>
<evidence type="ECO:0000259" key="15">
    <source>
        <dbReference type="PROSITE" id="PS51296"/>
    </source>
</evidence>
<evidence type="ECO:0000256" key="3">
    <source>
        <dbReference type="ARBA" id="ARBA00022528"/>
    </source>
</evidence>
<keyword evidence="11" id="KW-0408">Iron</keyword>
<keyword evidence="3" id="KW-0150">Chloroplast</keyword>
<dbReference type="Gene3D" id="2.102.10.10">
    <property type="entry name" value="Rieske [2Fe-2S] iron-sulphur domain"/>
    <property type="match status" value="1"/>
</dbReference>
<dbReference type="GO" id="GO:0051537">
    <property type="term" value="F:2 iron, 2 sulfur cluster binding"/>
    <property type="evidence" value="ECO:0007669"/>
    <property type="project" value="UniProtKB-KW"/>
</dbReference>
<evidence type="ECO:0000256" key="4">
    <source>
        <dbReference type="ARBA" id="ARBA00022640"/>
    </source>
</evidence>
<proteinExistence type="predicted"/>
<keyword evidence="7" id="KW-0479">Metal-binding</keyword>
<dbReference type="InterPro" id="IPR017941">
    <property type="entry name" value="Rieske_2Fe-2S"/>
</dbReference>
<dbReference type="PROSITE" id="PS51296">
    <property type="entry name" value="RIESKE"/>
    <property type="match status" value="1"/>
</dbReference>
<evidence type="ECO:0000256" key="6">
    <source>
        <dbReference type="ARBA" id="ARBA00022714"/>
    </source>
</evidence>
<evidence type="ECO:0000256" key="5">
    <source>
        <dbReference type="ARBA" id="ARBA00022692"/>
    </source>
</evidence>
<gene>
    <name evidence="16" type="ORF">PGLA1383_LOCUS54724</name>
</gene>
<organism evidence="16 17">
    <name type="scientific">Polarella glacialis</name>
    <name type="common">Dinoflagellate</name>
    <dbReference type="NCBI Taxonomy" id="89957"/>
    <lineage>
        <taxon>Eukaryota</taxon>
        <taxon>Sar</taxon>
        <taxon>Alveolata</taxon>
        <taxon>Dinophyceae</taxon>
        <taxon>Suessiales</taxon>
        <taxon>Suessiaceae</taxon>
        <taxon>Polarella</taxon>
    </lineage>
</organism>
<evidence type="ECO:0000256" key="13">
    <source>
        <dbReference type="ARBA" id="ARBA00023136"/>
    </source>
</evidence>
<keyword evidence="4" id="KW-0934">Plastid</keyword>
<evidence type="ECO:0000313" key="17">
    <source>
        <dbReference type="Proteomes" id="UP000654075"/>
    </source>
</evidence>
<keyword evidence="5" id="KW-0812">Transmembrane</keyword>
<evidence type="ECO:0000256" key="12">
    <source>
        <dbReference type="ARBA" id="ARBA00023014"/>
    </source>
</evidence>
<evidence type="ECO:0000256" key="8">
    <source>
        <dbReference type="ARBA" id="ARBA00022946"/>
    </source>
</evidence>
<evidence type="ECO:0000256" key="2">
    <source>
        <dbReference type="ARBA" id="ARBA00004370"/>
    </source>
</evidence>
<dbReference type="Pfam" id="PF00355">
    <property type="entry name" value="Rieske"/>
    <property type="match status" value="1"/>
</dbReference>
<keyword evidence="8" id="KW-0809">Transit peptide</keyword>
<keyword evidence="17" id="KW-1185">Reference proteome</keyword>
<dbReference type="EMBL" id="CAJNNV010032348">
    <property type="protein sequence ID" value="CAE8639713.1"/>
    <property type="molecule type" value="Genomic_DNA"/>
</dbReference>
<evidence type="ECO:0000256" key="9">
    <source>
        <dbReference type="ARBA" id="ARBA00022989"/>
    </source>
</evidence>
<comment type="subcellular location">
    <subcellularLocation>
        <location evidence="2">Membrane</location>
    </subcellularLocation>
    <subcellularLocation>
        <location evidence="1">Plastid</location>
        <location evidence="1">Chloroplast</location>
    </subcellularLocation>
</comment>
<reference evidence="16" key="1">
    <citation type="submission" date="2021-02" db="EMBL/GenBank/DDBJ databases">
        <authorList>
            <person name="Dougan E. K."/>
            <person name="Rhodes N."/>
            <person name="Thang M."/>
            <person name="Chan C."/>
        </authorList>
    </citation>
    <scope>NUCLEOTIDE SEQUENCE</scope>
</reference>
<dbReference type="GO" id="GO:0010277">
    <property type="term" value="F:chlorophyllide a oxygenase activity"/>
    <property type="evidence" value="ECO:0007669"/>
    <property type="project" value="InterPro"/>
</dbReference>
<evidence type="ECO:0000256" key="7">
    <source>
        <dbReference type="ARBA" id="ARBA00022723"/>
    </source>
</evidence>
<dbReference type="InterPro" id="IPR013626">
    <property type="entry name" value="PaO"/>
</dbReference>
<dbReference type="SUPFAM" id="SSF50022">
    <property type="entry name" value="ISP domain"/>
    <property type="match status" value="1"/>
</dbReference>
<dbReference type="GO" id="GO:0016020">
    <property type="term" value="C:membrane"/>
    <property type="evidence" value="ECO:0007669"/>
    <property type="project" value="UniProtKB-SubCell"/>
</dbReference>
<keyword evidence="10" id="KW-0560">Oxidoreductase</keyword>
<protein>
    <recommendedName>
        <fullName evidence="15">Rieske domain-containing protein</fullName>
    </recommendedName>
</protein>
<feature type="compositionally biased region" description="Low complexity" evidence="14">
    <location>
        <begin position="146"/>
        <end position="162"/>
    </location>
</feature>
<dbReference type="OrthoDB" id="409492at2759"/>
<evidence type="ECO:0000313" key="16">
    <source>
        <dbReference type="EMBL" id="CAE8639713.1"/>
    </source>
</evidence>
<dbReference type="OMA" id="RIMPRWV"/>
<dbReference type="PANTHER" id="PTHR21266:SF32">
    <property type="entry name" value="CHOLESTEROL 7-DESATURASE NVD"/>
    <property type="match status" value="1"/>
</dbReference>
<evidence type="ECO:0000256" key="1">
    <source>
        <dbReference type="ARBA" id="ARBA00004229"/>
    </source>
</evidence>